<dbReference type="EMBL" id="QOKV01000005">
    <property type="protein sequence ID" value="KAA0686272.1"/>
    <property type="molecule type" value="Genomic_DNA"/>
</dbReference>
<feature type="chain" id="PRO_5027080067" description="LTXXQ motif family protein" evidence="2">
    <location>
        <begin position="28"/>
        <end position="258"/>
    </location>
</feature>
<sequence>MEDAMSSLTRKMLPVLALTAMMSVAQAQTTTDQDHNAHHPDGAAATTQAQPAPAPTPAPTQPTPGAKPGAPGNAPMMGQGMGSGIVVQPGAQAQGGQPGMMMNMDQMRSMMGGMSGQQDGQAGMMGPGMMGPGMMSMMRQMMMGQQGGMGLPFEHVEGRIAFLKAELKITDAQAPQWNAFADSLRANAKAHQAMHEQMTKGGMPSSWPDRLAFQQKALSTRLDALKALESAAKPLYAVLTDEQKALADRLLPGPMGMM</sequence>
<dbReference type="Pfam" id="PF07813">
    <property type="entry name" value="LTXXQ"/>
    <property type="match status" value="1"/>
</dbReference>
<evidence type="ECO:0008006" key="5">
    <source>
        <dbReference type="Google" id="ProtNLM"/>
    </source>
</evidence>
<accession>A0A6L3B1S5</accession>
<name>A0A6L3B1S5_AZOBR</name>
<feature type="signal peptide" evidence="2">
    <location>
        <begin position="1"/>
        <end position="27"/>
    </location>
</feature>
<evidence type="ECO:0000256" key="2">
    <source>
        <dbReference type="SAM" id="SignalP"/>
    </source>
</evidence>
<dbReference type="Proteomes" id="UP000476837">
    <property type="component" value="Unassembled WGS sequence"/>
</dbReference>
<dbReference type="AlphaFoldDB" id="A0A6L3B1S5"/>
<feature type="compositionally biased region" description="Pro residues" evidence="1">
    <location>
        <begin position="52"/>
        <end position="62"/>
    </location>
</feature>
<organism evidence="3 4">
    <name type="scientific">Azospirillum brasilense</name>
    <dbReference type="NCBI Taxonomy" id="192"/>
    <lineage>
        <taxon>Bacteria</taxon>
        <taxon>Pseudomonadati</taxon>
        <taxon>Pseudomonadota</taxon>
        <taxon>Alphaproteobacteria</taxon>
        <taxon>Rhodospirillales</taxon>
        <taxon>Azospirillaceae</taxon>
        <taxon>Azospirillum</taxon>
    </lineage>
</organism>
<gene>
    <name evidence="3" type="ORF">DS837_11305</name>
</gene>
<evidence type="ECO:0000313" key="4">
    <source>
        <dbReference type="Proteomes" id="UP000476837"/>
    </source>
</evidence>
<comment type="caution">
    <text evidence="3">The sequence shown here is derived from an EMBL/GenBank/DDBJ whole genome shotgun (WGS) entry which is preliminary data.</text>
</comment>
<dbReference type="GO" id="GO:0042597">
    <property type="term" value="C:periplasmic space"/>
    <property type="evidence" value="ECO:0007669"/>
    <property type="project" value="InterPro"/>
</dbReference>
<feature type="compositionally biased region" description="Low complexity" evidence="1">
    <location>
        <begin position="42"/>
        <end position="51"/>
    </location>
</feature>
<protein>
    <recommendedName>
        <fullName evidence="5">LTXXQ motif family protein</fullName>
    </recommendedName>
</protein>
<reference evidence="3 4" key="1">
    <citation type="submission" date="2018-07" db="EMBL/GenBank/DDBJ databases">
        <title>Genome sequence of Roseomonas fauriae ATCC 49958.</title>
        <authorList>
            <person name="Sant'Anna F.H."/>
            <person name="Baldani J.I."/>
            <person name="Zilli J.E."/>
            <person name="Reis V.M."/>
            <person name="Hartmann A."/>
            <person name="Cruz L."/>
            <person name="de Souza E.M."/>
            <person name="de Oliveira Pedrosa F."/>
            <person name="Passaglia L.M.P."/>
        </authorList>
    </citation>
    <scope>NUCLEOTIDE SEQUENCE [LARGE SCALE GENOMIC DNA]</scope>
    <source>
        <strain evidence="3 4">ATCC 49958</strain>
    </source>
</reference>
<feature type="region of interest" description="Disordered" evidence="1">
    <location>
        <begin position="28"/>
        <end position="98"/>
    </location>
</feature>
<evidence type="ECO:0000313" key="3">
    <source>
        <dbReference type="EMBL" id="KAA0686272.1"/>
    </source>
</evidence>
<keyword evidence="2" id="KW-0732">Signal</keyword>
<dbReference type="InterPro" id="IPR012899">
    <property type="entry name" value="LTXXQ"/>
</dbReference>
<feature type="compositionally biased region" description="Basic and acidic residues" evidence="1">
    <location>
        <begin position="32"/>
        <end position="41"/>
    </location>
</feature>
<evidence type="ECO:0000256" key="1">
    <source>
        <dbReference type="SAM" id="MobiDB-lite"/>
    </source>
</evidence>
<feature type="compositionally biased region" description="Low complexity" evidence="1">
    <location>
        <begin position="63"/>
        <end position="98"/>
    </location>
</feature>
<proteinExistence type="predicted"/>